<keyword evidence="3" id="KW-1185">Reference proteome</keyword>
<sequence>MASPSHSKNASRSRLSFIFQLATSHPGGANTLKKKKQSTSHRHRDPTSSAGTGQDIDTDYDVSSGPYEAGSYTSPVSSFAASSSALSIPGSRTPFASSVNDFGGSTSQCNLSSTDIPPLPAVPTPKVLDQKERMKLLKKARKLSKMLGDFAIPSAPPSPNRDAQGFSVLQESGCSPRSPTLTDNLSRTSSRTYDARTPMGHGVMPFARPYTPSESPHTPSFPPRHSHDQPFTRPPAFIAQSSTQNLPTELVLRPSSPPGKRNMSNTSSTSRRKNKRRLSLDLSSLVNSGQSILSPTMPEPPKSPLYIPGDISGPVIKRSRSLWSTKMSQTRNSEEDMMPSPSQAAEERHRIFQDLRSTRSGSLLSEKQRVLNVKRARKMAQLFGSEPPHDLFQTTNVNDLSDDESSQLSPITENRRDSIASTLLYITPPNSGPGSPSSSHLTPRERRRPHSIASSVISVLPHQSDAPASHTPPPFSALVESASGSGRRPSSSHSRHRASSSESDIAPLPSFRQRRLRAAKLTRFFGVDLQQLEPEMTSSKERLPLAGLSRSASLSTNLYREPDEMVEYLHPPESEGHEQVDVKVVSRPGLFGWGSNQRDVDVSDVRVKLRRMRAAR</sequence>
<evidence type="ECO:0000313" key="3">
    <source>
        <dbReference type="Proteomes" id="UP000076761"/>
    </source>
</evidence>
<evidence type="ECO:0000313" key="2">
    <source>
        <dbReference type="EMBL" id="KZT30333.1"/>
    </source>
</evidence>
<organism evidence="2 3">
    <name type="scientific">Neolentinus lepideus HHB14362 ss-1</name>
    <dbReference type="NCBI Taxonomy" id="1314782"/>
    <lineage>
        <taxon>Eukaryota</taxon>
        <taxon>Fungi</taxon>
        <taxon>Dikarya</taxon>
        <taxon>Basidiomycota</taxon>
        <taxon>Agaricomycotina</taxon>
        <taxon>Agaricomycetes</taxon>
        <taxon>Gloeophyllales</taxon>
        <taxon>Gloeophyllaceae</taxon>
        <taxon>Neolentinus</taxon>
    </lineage>
</organism>
<name>A0A165VX73_9AGAM</name>
<feature type="compositionally biased region" description="Low complexity" evidence="1">
    <location>
        <begin position="260"/>
        <end position="269"/>
    </location>
</feature>
<feature type="compositionally biased region" description="Basic residues" evidence="1">
    <location>
        <begin position="32"/>
        <end position="44"/>
    </location>
</feature>
<proteinExistence type="predicted"/>
<dbReference type="EMBL" id="KV425551">
    <property type="protein sequence ID" value="KZT30333.1"/>
    <property type="molecule type" value="Genomic_DNA"/>
</dbReference>
<gene>
    <name evidence="2" type="ORF">NEOLEDRAFT_1125842</name>
</gene>
<feature type="region of interest" description="Disordered" evidence="1">
    <location>
        <begin position="150"/>
        <end position="311"/>
    </location>
</feature>
<dbReference type="OrthoDB" id="3269550at2759"/>
<feature type="region of interest" description="Disordered" evidence="1">
    <location>
        <begin position="463"/>
        <end position="509"/>
    </location>
</feature>
<feature type="compositionally biased region" description="Polar residues" evidence="1">
    <location>
        <begin position="167"/>
        <end position="192"/>
    </location>
</feature>
<dbReference type="AlphaFoldDB" id="A0A165VX73"/>
<dbReference type="STRING" id="1314782.A0A165VX73"/>
<feature type="compositionally biased region" description="Low complexity" evidence="1">
    <location>
        <begin position="428"/>
        <end position="439"/>
    </location>
</feature>
<reference evidence="2 3" key="1">
    <citation type="journal article" date="2016" name="Mol. Biol. Evol.">
        <title>Comparative Genomics of Early-Diverging Mushroom-Forming Fungi Provides Insights into the Origins of Lignocellulose Decay Capabilities.</title>
        <authorList>
            <person name="Nagy L.G."/>
            <person name="Riley R."/>
            <person name="Tritt A."/>
            <person name="Adam C."/>
            <person name="Daum C."/>
            <person name="Floudas D."/>
            <person name="Sun H."/>
            <person name="Yadav J.S."/>
            <person name="Pangilinan J."/>
            <person name="Larsson K.H."/>
            <person name="Matsuura K."/>
            <person name="Barry K."/>
            <person name="Labutti K."/>
            <person name="Kuo R."/>
            <person name="Ohm R.A."/>
            <person name="Bhattacharya S.S."/>
            <person name="Shirouzu T."/>
            <person name="Yoshinaga Y."/>
            <person name="Martin F.M."/>
            <person name="Grigoriev I.V."/>
            <person name="Hibbett D.S."/>
        </authorList>
    </citation>
    <scope>NUCLEOTIDE SEQUENCE [LARGE SCALE GENOMIC DNA]</scope>
    <source>
        <strain evidence="2 3">HHB14362 ss-1</strain>
    </source>
</reference>
<evidence type="ECO:0000256" key="1">
    <source>
        <dbReference type="SAM" id="MobiDB-lite"/>
    </source>
</evidence>
<feature type="region of interest" description="Disordered" evidence="1">
    <location>
        <begin position="382"/>
        <end position="450"/>
    </location>
</feature>
<dbReference type="Proteomes" id="UP000076761">
    <property type="component" value="Unassembled WGS sequence"/>
</dbReference>
<accession>A0A165VX73</accession>
<feature type="region of interest" description="Disordered" evidence="1">
    <location>
        <begin position="1"/>
        <end position="73"/>
    </location>
</feature>
<feature type="compositionally biased region" description="Low complexity" evidence="1">
    <location>
        <begin position="480"/>
        <end position="492"/>
    </location>
</feature>
<feature type="compositionally biased region" description="Polar residues" evidence="1">
    <location>
        <begin position="1"/>
        <end position="14"/>
    </location>
</feature>
<protein>
    <submittedName>
        <fullName evidence="2">Uncharacterized protein</fullName>
    </submittedName>
</protein>
<dbReference type="InParanoid" id="A0A165VX73"/>